<dbReference type="OrthoDB" id="1906016at2759"/>
<proteinExistence type="predicted"/>
<reference evidence="2" key="1">
    <citation type="submission" date="2018-05" db="EMBL/GenBank/DDBJ databases">
        <title>Draft genome of Mucuna pruriens seed.</title>
        <authorList>
            <person name="Nnadi N.E."/>
            <person name="Vos R."/>
            <person name="Hasami M.H."/>
            <person name="Devisetty U.K."/>
            <person name="Aguiy J.C."/>
        </authorList>
    </citation>
    <scope>NUCLEOTIDE SEQUENCE [LARGE SCALE GENOMIC DNA]</scope>
    <source>
        <strain evidence="2">JCA_2017</strain>
    </source>
</reference>
<feature type="compositionally biased region" description="Basic and acidic residues" evidence="1">
    <location>
        <begin position="543"/>
        <end position="552"/>
    </location>
</feature>
<evidence type="ECO:0000313" key="3">
    <source>
        <dbReference type="Proteomes" id="UP000257109"/>
    </source>
</evidence>
<dbReference type="EMBL" id="QJKJ01007952">
    <property type="protein sequence ID" value="RDX81359.1"/>
    <property type="molecule type" value="Genomic_DNA"/>
</dbReference>
<dbReference type="AlphaFoldDB" id="A0A371FSN9"/>
<name>A0A371FSN9_MUCPR</name>
<organism evidence="2 3">
    <name type="scientific">Mucuna pruriens</name>
    <name type="common">Velvet bean</name>
    <name type="synonym">Dolichos pruriens</name>
    <dbReference type="NCBI Taxonomy" id="157652"/>
    <lineage>
        <taxon>Eukaryota</taxon>
        <taxon>Viridiplantae</taxon>
        <taxon>Streptophyta</taxon>
        <taxon>Embryophyta</taxon>
        <taxon>Tracheophyta</taxon>
        <taxon>Spermatophyta</taxon>
        <taxon>Magnoliopsida</taxon>
        <taxon>eudicotyledons</taxon>
        <taxon>Gunneridae</taxon>
        <taxon>Pentapetalae</taxon>
        <taxon>rosids</taxon>
        <taxon>fabids</taxon>
        <taxon>Fabales</taxon>
        <taxon>Fabaceae</taxon>
        <taxon>Papilionoideae</taxon>
        <taxon>50 kb inversion clade</taxon>
        <taxon>NPAAA clade</taxon>
        <taxon>indigoferoid/millettioid clade</taxon>
        <taxon>Phaseoleae</taxon>
        <taxon>Mucuna</taxon>
    </lineage>
</organism>
<keyword evidence="3" id="KW-1185">Reference proteome</keyword>
<dbReference type="PANTHER" id="PTHR37604">
    <property type="entry name" value="TRANSCRIPTION INITIATION FACTOR TFIID SUBUNIT"/>
    <property type="match status" value="1"/>
</dbReference>
<protein>
    <recommendedName>
        <fullName evidence="4">Bromodomain associated domain-containing protein</fullName>
    </recommendedName>
</protein>
<feature type="non-terminal residue" evidence="2">
    <location>
        <position position="1"/>
    </location>
</feature>
<evidence type="ECO:0008006" key="4">
    <source>
        <dbReference type="Google" id="ProtNLM"/>
    </source>
</evidence>
<accession>A0A371FSN9</accession>
<sequence length="594" mass="66282">MALLGEDGRGYELARKLDTSGAWRTWLGDSTYANFAPFLSSPSAWDSFMTSTTHVPLQLRVRALLFDKASASLSPNPNPSLSLQRLNPTYLQLHADDVYFTLDTPSLDSKNQSKTTGSRYVESELPETWYNQVLDKYKTNRNLVSRSPTEMASYLTYVSNHKKRRVAFKDDRRDVNSVSDHAQPNGGNLVVDGDSAVFPEITYALNCVPDSALPLSNRVENSSQKVKVFSVLDTLPPVTTRSSVMIDRLGIRSEQVGVEHGGSVLRGKIGSEGSGKVIGPEQAAKLAQKTVARVLLGVGFDGAMEGSVEDFSEVLSERICKIGTNLKVLADSYKKQCSAIELLKMLLKTVGFSNFTPLVDVVKDGSKNIVQQSQQQVHGMQPQVQQQQQSSLRLSQQIQMQRQMHPQMQQIIHSQNMAFQQQQQQQQIQQLERMRRRTASTPRPAMDIDKERPLVQVKIENQDLPIDSNAFTSRHPQMQFRQQQQQQQQQMAAMSNFHSQSGTQFRQMGSLQMPSMQSQNIGMVRAPPVKVEGFQELMGGDSTSKHDLEENRLTSPNGKIGSKKVVTQQDADGSDAPFYFACSLTYVACRTPKN</sequence>
<evidence type="ECO:0000313" key="2">
    <source>
        <dbReference type="EMBL" id="RDX81359.1"/>
    </source>
</evidence>
<gene>
    <name evidence="2" type="ORF">CR513_37969</name>
</gene>
<dbReference type="PANTHER" id="PTHR37604:SF1">
    <property type="entry name" value="TRANSCRIPTION INITIATION FACTOR TFIID SUBUNIT"/>
    <property type="match status" value="1"/>
</dbReference>
<feature type="region of interest" description="Disordered" evidence="1">
    <location>
        <begin position="540"/>
        <end position="568"/>
    </location>
</feature>
<dbReference type="Proteomes" id="UP000257109">
    <property type="component" value="Unassembled WGS sequence"/>
</dbReference>
<dbReference type="STRING" id="157652.A0A371FSN9"/>
<comment type="caution">
    <text evidence="2">The sequence shown here is derived from an EMBL/GenBank/DDBJ whole genome shotgun (WGS) entry which is preliminary data.</text>
</comment>
<evidence type="ECO:0000256" key="1">
    <source>
        <dbReference type="SAM" id="MobiDB-lite"/>
    </source>
</evidence>